<evidence type="ECO:0000313" key="1">
    <source>
        <dbReference type="EMBL" id="TEB21454.1"/>
    </source>
</evidence>
<accession>A0A4Y7SIP2</accession>
<dbReference type="STRING" id="71717.A0A4Y7SIP2"/>
<keyword evidence="2" id="KW-1185">Reference proteome</keyword>
<proteinExistence type="predicted"/>
<dbReference type="CDD" id="cd00882">
    <property type="entry name" value="Ras_like_GTPase"/>
    <property type="match status" value="1"/>
</dbReference>
<dbReference type="SUPFAM" id="SSF52540">
    <property type="entry name" value="P-loop containing nucleoside triphosphate hydrolases"/>
    <property type="match status" value="1"/>
</dbReference>
<name>A0A4Y7SIP2_COPMI</name>
<reference evidence="1 2" key="1">
    <citation type="journal article" date="2019" name="Nat. Ecol. Evol.">
        <title>Megaphylogeny resolves global patterns of mushroom evolution.</title>
        <authorList>
            <person name="Varga T."/>
            <person name="Krizsan K."/>
            <person name="Foldi C."/>
            <person name="Dima B."/>
            <person name="Sanchez-Garcia M."/>
            <person name="Sanchez-Ramirez S."/>
            <person name="Szollosi G.J."/>
            <person name="Szarkandi J.G."/>
            <person name="Papp V."/>
            <person name="Albert L."/>
            <person name="Andreopoulos W."/>
            <person name="Angelini C."/>
            <person name="Antonin V."/>
            <person name="Barry K.W."/>
            <person name="Bougher N.L."/>
            <person name="Buchanan P."/>
            <person name="Buyck B."/>
            <person name="Bense V."/>
            <person name="Catcheside P."/>
            <person name="Chovatia M."/>
            <person name="Cooper J."/>
            <person name="Damon W."/>
            <person name="Desjardin D."/>
            <person name="Finy P."/>
            <person name="Geml J."/>
            <person name="Haridas S."/>
            <person name="Hughes K."/>
            <person name="Justo A."/>
            <person name="Karasinski D."/>
            <person name="Kautmanova I."/>
            <person name="Kiss B."/>
            <person name="Kocsube S."/>
            <person name="Kotiranta H."/>
            <person name="LaButti K.M."/>
            <person name="Lechner B.E."/>
            <person name="Liimatainen K."/>
            <person name="Lipzen A."/>
            <person name="Lukacs Z."/>
            <person name="Mihaltcheva S."/>
            <person name="Morgado L.N."/>
            <person name="Niskanen T."/>
            <person name="Noordeloos M.E."/>
            <person name="Ohm R.A."/>
            <person name="Ortiz-Santana B."/>
            <person name="Ovrebo C."/>
            <person name="Racz N."/>
            <person name="Riley R."/>
            <person name="Savchenko A."/>
            <person name="Shiryaev A."/>
            <person name="Soop K."/>
            <person name="Spirin V."/>
            <person name="Szebenyi C."/>
            <person name="Tomsovsky M."/>
            <person name="Tulloss R.E."/>
            <person name="Uehling J."/>
            <person name="Grigoriev I.V."/>
            <person name="Vagvolgyi C."/>
            <person name="Papp T."/>
            <person name="Martin F.M."/>
            <person name="Miettinen O."/>
            <person name="Hibbett D.S."/>
            <person name="Nagy L.G."/>
        </authorList>
    </citation>
    <scope>NUCLEOTIDE SEQUENCE [LARGE SCALE GENOMIC DNA]</scope>
    <source>
        <strain evidence="1 2">FP101781</strain>
    </source>
</reference>
<dbReference type="EMBL" id="QPFP01000110">
    <property type="protein sequence ID" value="TEB21454.1"/>
    <property type="molecule type" value="Genomic_DNA"/>
</dbReference>
<evidence type="ECO:0008006" key="3">
    <source>
        <dbReference type="Google" id="ProtNLM"/>
    </source>
</evidence>
<gene>
    <name evidence="1" type="ORF">FA13DRAFT_1799822</name>
</gene>
<dbReference type="Proteomes" id="UP000298030">
    <property type="component" value="Unassembled WGS sequence"/>
</dbReference>
<dbReference type="OrthoDB" id="3255035at2759"/>
<dbReference type="InterPro" id="IPR027417">
    <property type="entry name" value="P-loop_NTPase"/>
</dbReference>
<dbReference type="AlphaFoldDB" id="A0A4Y7SIP2"/>
<evidence type="ECO:0000313" key="2">
    <source>
        <dbReference type="Proteomes" id="UP000298030"/>
    </source>
</evidence>
<protein>
    <recommendedName>
        <fullName evidence="3">G domain-containing protein</fullName>
    </recommendedName>
</protein>
<dbReference type="Gene3D" id="3.40.50.300">
    <property type="entry name" value="P-loop containing nucleotide triphosphate hydrolases"/>
    <property type="match status" value="1"/>
</dbReference>
<comment type="caution">
    <text evidence="1">The sequence shown here is derived from an EMBL/GenBank/DDBJ whole genome shotgun (WGS) entry which is preliminary data.</text>
</comment>
<organism evidence="1 2">
    <name type="scientific">Coprinellus micaceus</name>
    <name type="common">Glistening ink-cap mushroom</name>
    <name type="synonym">Coprinus micaceus</name>
    <dbReference type="NCBI Taxonomy" id="71717"/>
    <lineage>
        <taxon>Eukaryota</taxon>
        <taxon>Fungi</taxon>
        <taxon>Dikarya</taxon>
        <taxon>Basidiomycota</taxon>
        <taxon>Agaricomycotina</taxon>
        <taxon>Agaricomycetes</taxon>
        <taxon>Agaricomycetidae</taxon>
        <taxon>Agaricales</taxon>
        <taxon>Agaricineae</taxon>
        <taxon>Psathyrellaceae</taxon>
        <taxon>Coprinellus</taxon>
    </lineage>
</organism>
<sequence>MSRSKVPKSEPQSPQSPVLPQLETVMSSTGILILLMGQAGAGKSHFVNSAAGTGSAPAPVAHGLSTKDFGVRSHIVQNPNVTDPGNVRSKVILVDTPGLNNSNPKYSDTEIIRSIASWLNDYCNDDALVGGIIFLHDITEDRATVFADNHAWPVKYFDSPALLQHLFLTTGKWDMKFVQSNKKKYNDREKDLKQMPAWRRLLNRGATSCQYEGNYESAWKVIDKVLEMDALRAQLLRKEFNMIQGKMPGLQRPKPGFWRMFRNLFSRVSVSSWSSRASVTPSSSPPIKNKYRPKSRIVIVAYALFIRAGVWVRVSLI</sequence>